<dbReference type="EMBL" id="JAVRRT010000017">
    <property type="protein sequence ID" value="KAK5165219.1"/>
    <property type="molecule type" value="Genomic_DNA"/>
</dbReference>
<feature type="signal peptide" evidence="7">
    <location>
        <begin position="1"/>
        <end position="17"/>
    </location>
</feature>
<organism evidence="8 9">
    <name type="scientific">Saxophila tyrrhenica</name>
    <dbReference type="NCBI Taxonomy" id="1690608"/>
    <lineage>
        <taxon>Eukaryota</taxon>
        <taxon>Fungi</taxon>
        <taxon>Dikarya</taxon>
        <taxon>Ascomycota</taxon>
        <taxon>Pezizomycotina</taxon>
        <taxon>Dothideomycetes</taxon>
        <taxon>Dothideomycetidae</taxon>
        <taxon>Mycosphaerellales</taxon>
        <taxon>Extremaceae</taxon>
        <taxon>Saxophila</taxon>
    </lineage>
</organism>
<evidence type="ECO:0000256" key="1">
    <source>
        <dbReference type="ARBA" id="ARBA00009865"/>
    </source>
</evidence>
<dbReference type="Pfam" id="PF04616">
    <property type="entry name" value="Glyco_hydro_43"/>
    <property type="match status" value="1"/>
</dbReference>
<dbReference type="Gene3D" id="2.115.10.20">
    <property type="entry name" value="Glycosyl hydrolase domain, family 43"/>
    <property type="match status" value="1"/>
</dbReference>
<dbReference type="Proteomes" id="UP001337655">
    <property type="component" value="Unassembled WGS sequence"/>
</dbReference>
<keyword evidence="3 6" id="KW-0326">Glycosidase</keyword>
<feature type="site" description="Important for catalytic activity, responsible for pKa modulation of the active site Glu and correct orientation of both the proton donor and substrate" evidence="5">
    <location>
        <position position="163"/>
    </location>
</feature>
<dbReference type="CDD" id="cd08999">
    <property type="entry name" value="GH43_ABN-like"/>
    <property type="match status" value="1"/>
</dbReference>
<feature type="active site" description="Proton acceptor" evidence="4">
    <location>
        <position position="43"/>
    </location>
</feature>
<evidence type="ECO:0000256" key="6">
    <source>
        <dbReference type="RuleBase" id="RU361187"/>
    </source>
</evidence>
<dbReference type="GeneID" id="89930649"/>
<evidence type="ECO:0000256" key="3">
    <source>
        <dbReference type="ARBA" id="ARBA00023295"/>
    </source>
</evidence>
<reference evidence="8 9" key="1">
    <citation type="submission" date="2023-08" db="EMBL/GenBank/DDBJ databases">
        <title>Black Yeasts Isolated from many extreme environments.</title>
        <authorList>
            <person name="Coleine C."/>
            <person name="Stajich J.E."/>
            <person name="Selbmann L."/>
        </authorList>
    </citation>
    <scope>NUCLEOTIDE SEQUENCE [LARGE SCALE GENOMIC DNA]</scope>
    <source>
        <strain evidence="8 9">CCFEE 5935</strain>
    </source>
</reference>
<dbReference type="InterPro" id="IPR023296">
    <property type="entry name" value="Glyco_hydro_beta-prop_sf"/>
</dbReference>
<evidence type="ECO:0000313" key="8">
    <source>
        <dbReference type="EMBL" id="KAK5165219.1"/>
    </source>
</evidence>
<dbReference type="SUPFAM" id="SSF75005">
    <property type="entry name" value="Arabinanase/levansucrase/invertase"/>
    <property type="match status" value="1"/>
</dbReference>
<keyword evidence="2 6" id="KW-0378">Hydrolase</keyword>
<dbReference type="InterPro" id="IPR006710">
    <property type="entry name" value="Glyco_hydro_43"/>
</dbReference>
<evidence type="ECO:0000313" key="9">
    <source>
        <dbReference type="Proteomes" id="UP001337655"/>
    </source>
</evidence>
<sequence>MLLPLLLAALLADFAAAIPVPQDSGSSAPSTYTPIMNGQNFPDPSIIRTNNGWHIFSTNAVVDGERINVQAGYSPDFTDWTYRNNYDALPSLPPWVDPISPSVWAPDLIRRPDGTFIMYFTALNRNISHHCLGYATSKTVEGPYYPDSPEPWICHASQGGAIDPSGYHDQRTNKRYVVYKVDGNAIGHGGECGNTVEPIVPTPIMLQQVADDGHTFVGEARQILDRDDGDGPYVEAPSLSFLDGRYVLFFSSQCYVSPKYDVTYAIADDITGPYEKHGPLFITGDYGMVAPGGGDIAIHGDHLIWHADWNGGRAAFTAIVKLEGQEIKVEWP</sequence>
<gene>
    <name evidence="8" type="ORF">LTR77_009317</name>
</gene>
<comment type="similarity">
    <text evidence="1 6">Belongs to the glycosyl hydrolase 43 family.</text>
</comment>
<feature type="chain" id="PRO_5043888909" description="Glycoside hydrolase family 43 protein" evidence="7">
    <location>
        <begin position="18"/>
        <end position="332"/>
    </location>
</feature>
<evidence type="ECO:0000256" key="4">
    <source>
        <dbReference type="PIRSR" id="PIRSR606710-1"/>
    </source>
</evidence>
<name>A0AAV9NYW0_9PEZI</name>
<dbReference type="RefSeq" id="XP_064655362.1">
    <property type="nucleotide sequence ID" value="XM_064806545.1"/>
</dbReference>
<keyword evidence="9" id="KW-1185">Reference proteome</keyword>
<dbReference type="PANTHER" id="PTHR42812">
    <property type="entry name" value="BETA-XYLOSIDASE"/>
    <property type="match status" value="1"/>
</dbReference>
<evidence type="ECO:0000256" key="7">
    <source>
        <dbReference type="SAM" id="SignalP"/>
    </source>
</evidence>
<evidence type="ECO:0000256" key="2">
    <source>
        <dbReference type="ARBA" id="ARBA00022801"/>
    </source>
</evidence>
<evidence type="ECO:0008006" key="10">
    <source>
        <dbReference type="Google" id="ProtNLM"/>
    </source>
</evidence>
<dbReference type="AlphaFoldDB" id="A0AAV9NYW0"/>
<dbReference type="GO" id="GO:0004553">
    <property type="term" value="F:hydrolase activity, hydrolyzing O-glycosyl compounds"/>
    <property type="evidence" value="ECO:0007669"/>
    <property type="project" value="InterPro"/>
</dbReference>
<dbReference type="PANTHER" id="PTHR42812:SF5">
    <property type="entry name" value="ENDO-ARABINASE"/>
    <property type="match status" value="1"/>
</dbReference>
<evidence type="ECO:0000256" key="5">
    <source>
        <dbReference type="PIRSR" id="PIRSR606710-2"/>
    </source>
</evidence>
<accession>A0AAV9NYW0</accession>
<protein>
    <recommendedName>
        <fullName evidence="10">Glycoside hydrolase family 43 protein</fullName>
    </recommendedName>
</protein>
<keyword evidence="7" id="KW-0732">Signal</keyword>
<feature type="active site" description="Proton donor" evidence="4">
    <location>
        <position position="235"/>
    </location>
</feature>
<comment type="caution">
    <text evidence="8">The sequence shown here is derived from an EMBL/GenBank/DDBJ whole genome shotgun (WGS) entry which is preliminary data.</text>
</comment>
<proteinExistence type="inferred from homology"/>
<dbReference type="GO" id="GO:0005975">
    <property type="term" value="P:carbohydrate metabolic process"/>
    <property type="evidence" value="ECO:0007669"/>
    <property type="project" value="InterPro"/>
</dbReference>
<dbReference type="InterPro" id="IPR051795">
    <property type="entry name" value="Glycosyl_Hydrlase_43"/>
</dbReference>